<dbReference type="AlphaFoldDB" id="A0A518GD72"/>
<dbReference type="SUPFAM" id="SSF55729">
    <property type="entry name" value="Acyl-CoA N-acyltransferases (Nat)"/>
    <property type="match status" value="1"/>
</dbReference>
<dbReference type="CDD" id="cd04301">
    <property type="entry name" value="NAT_SF"/>
    <property type="match status" value="1"/>
</dbReference>
<dbReference type="OrthoDB" id="273614at2"/>
<dbReference type="InterPro" id="IPR016181">
    <property type="entry name" value="Acyl_CoA_acyltransferase"/>
</dbReference>
<dbReference type="Proteomes" id="UP000318017">
    <property type="component" value="Chromosome"/>
</dbReference>
<dbReference type="EMBL" id="CP036298">
    <property type="protein sequence ID" value="QDV26554.1"/>
    <property type="molecule type" value="Genomic_DNA"/>
</dbReference>
<feature type="domain" description="N-acetyltransferase" evidence="3">
    <location>
        <begin position="32"/>
        <end position="189"/>
    </location>
</feature>
<name>A0A518GD72_9BACT</name>
<keyword evidence="5" id="KW-1185">Reference proteome</keyword>
<dbReference type="GO" id="GO:0016747">
    <property type="term" value="F:acyltransferase activity, transferring groups other than amino-acyl groups"/>
    <property type="evidence" value="ECO:0007669"/>
    <property type="project" value="InterPro"/>
</dbReference>
<evidence type="ECO:0000313" key="5">
    <source>
        <dbReference type="Proteomes" id="UP000318017"/>
    </source>
</evidence>
<protein>
    <submittedName>
        <fullName evidence="4">Ribosomal-protein-alanine N-acetyltransferase</fullName>
    </submittedName>
</protein>
<dbReference type="PROSITE" id="PS51186">
    <property type="entry name" value="GNAT"/>
    <property type="match status" value="1"/>
</dbReference>
<dbReference type="Pfam" id="PF00583">
    <property type="entry name" value="Acetyltransf_1"/>
    <property type="match status" value="1"/>
</dbReference>
<keyword evidence="2" id="KW-0012">Acyltransferase</keyword>
<evidence type="ECO:0000256" key="1">
    <source>
        <dbReference type="ARBA" id="ARBA00022679"/>
    </source>
</evidence>
<proteinExistence type="predicted"/>
<dbReference type="PANTHER" id="PTHR43420">
    <property type="entry name" value="ACETYLTRANSFERASE"/>
    <property type="match status" value="1"/>
</dbReference>
<accession>A0A518GD72</accession>
<evidence type="ECO:0000313" key="4">
    <source>
        <dbReference type="EMBL" id="QDV26554.1"/>
    </source>
</evidence>
<dbReference type="Gene3D" id="3.40.630.30">
    <property type="match status" value="1"/>
</dbReference>
<dbReference type="InterPro" id="IPR050680">
    <property type="entry name" value="YpeA/RimI_acetyltransf"/>
</dbReference>
<dbReference type="PANTHER" id="PTHR43420:SF12">
    <property type="entry name" value="N-ACETYLTRANSFERASE DOMAIN-CONTAINING PROTEIN"/>
    <property type="match status" value="1"/>
</dbReference>
<organism evidence="4 5">
    <name type="scientific">Aureliella helgolandensis</name>
    <dbReference type="NCBI Taxonomy" id="2527968"/>
    <lineage>
        <taxon>Bacteria</taxon>
        <taxon>Pseudomonadati</taxon>
        <taxon>Planctomycetota</taxon>
        <taxon>Planctomycetia</taxon>
        <taxon>Pirellulales</taxon>
        <taxon>Pirellulaceae</taxon>
        <taxon>Aureliella</taxon>
    </lineage>
</organism>
<sequence>MAVTYFKRYRMELRLDQIPASALESAGLPDGFRLLGWSPKLLEHHAQVKWASFREEIDAHVFPCLADREGCRALMGEITRRKNFVPQATWLVSRENEFSDDIQPCGTIQGLLSASHEGAIQNIGVHPECRDMGLGRTLLAAALEGFREANCRFVNLEVTVQNVAAIRLYERFGFQRVETLFKIAEVQMA</sequence>
<evidence type="ECO:0000259" key="3">
    <source>
        <dbReference type="PROSITE" id="PS51186"/>
    </source>
</evidence>
<evidence type="ECO:0000256" key="2">
    <source>
        <dbReference type="ARBA" id="ARBA00023315"/>
    </source>
</evidence>
<dbReference type="KEGG" id="ahel:Q31a_49280"/>
<reference evidence="4 5" key="1">
    <citation type="submission" date="2019-02" db="EMBL/GenBank/DDBJ databases">
        <title>Deep-cultivation of Planctomycetes and their phenomic and genomic characterization uncovers novel biology.</title>
        <authorList>
            <person name="Wiegand S."/>
            <person name="Jogler M."/>
            <person name="Boedeker C."/>
            <person name="Pinto D."/>
            <person name="Vollmers J."/>
            <person name="Rivas-Marin E."/>
            <person name="Kohn T."/>
            <person name="Peeters S.H."/>
            <person name="Heuer A."/>
            <person name="Rast P."/>
            <person name="Oberbeckmann S."/>
            <person name="Bunk B."/>
            <person name="Jeske O."/>
            <person name="Meyerdierks A."/>
            <person name="Storesund J.E."/>
            <person name="Kallscheuer N."/>
            <person name="Luecker S."/>
            <person name="Lage O.M."/>
            <person name="Pohl T."/>
            <person name="Merkel B.J."/>
            <person name="Hornburger P."/>
            <person name="Mueller R.-W."/>
            <person name="Bruemmer F."/>
            <person name="Labrenz M."/>
            <person name="Spormann A.M."/>
            <person name="Op den Camp H."/>
            <person name="Overmann J."/>
            <person name="Amann R."/>
            <person name="Jetten M.S.M."/>
            <person name="Mascher T."/>
            <person name="Medema M.H."/>
            <person name="Devos D.P."/>
            <person name="Kaster A.-K."/>
            <person name="Ovreas L."/>
            <person name="Rohde M."/>
            <person name="Galperin M.Y."/>
            <person name="Jogler C."/>
        </authorList>
    </citation>
    <scope>NUCLEOTIDE SEQUENCE [LARGE SCALE GENOMIC DNA]</scope>
    <source>
        <strain evidence="4 5">Q31a</strain>
    </source>
</reference>
<dbReference type="InterPro" id="IPR000182">
    <property type="entry name" value="GNAT_dom"/>
</dbReference>
<dbReference type="RefSeq" id="WP_145082757.1">
    <property type="nucleotide sequence ID" value="NZ_CP036298.1"/>
</dbReference>
<gene>
    <name evidence="4" type="ORF">Q31a_49280</name>
</gene>
<keyword evidence="1 4" id="KW-0808">Transferase</keyword>